<evidence type="ECO:0000256" key="4">
    <source>
        <dbReference type="ARBA" id="ARBA00022552"/>
    </source>
</evidence>
<dbReference type="Proteomes" id="UP000708148">
    <property type="component" value="Unassembled WGS sequence"/>
</dbReference>
<evidence type="ECO:0000313" key="8">
    <source>
        <dbReference type="EMBL" id="CAD7695544.1"/>
    </source>
</evidence>
<dbReference type="Pfam" id="PF06102">
    <property type="entry name" value="RRP36"/>
    <property type="match status" value="1"/>
</dbReference>
<comment type="caution">
    <text evidence="8">The sequence shown here is derived from an EMBL/GenBank/DDBJ whole genome shotgun (WGS) entry which is preliminary data.</text>
</comment>
<comment type="similarity">
    <text evidence="2 6">Belongs to the RRP36 family.</text>
</comment>
<dbReference type="PANTHER" id="PTHR21738">
    <property type="entry name" value="RIBOSOMAL RNA PROCESSING PROTEIN 36 HOMOLOG"/>
    <property type="match status" value="1"/>
</dbReference>
<keyword evidence="4 6" id="KW-0698">rRNA processing</keyword>
<comment type="subunit">
    <text evidence="6">Associates with 90S and pre-40S pre-ribosomal particles.</text>
</comment>
<dbReference type="PANTHER" id="PTHR21738:SF0">
    <property type="entry name" value="RIBOSOMAL RNA PROCESSING PROTEIN 36 HOMOLOG"/>
    <property type="match status" value="1"/>
</dbReference>
<dbReference type="GO" id="GO:0005730">
    <property type="term" value="C:nucleolus"/>
    <property type="evidence" value="ECO:0007669"/>
    <property type="project" value="UniProtKB-SubCell"/>
</dbReference>
<name>A0A8S1ILA3_9CHLO</name>
<feature type="region of interest" description="Disordered" evidence="7">
    <location>
        <begin position="80"/>
        <end position="111"/>
    </location>
</feature>
<reference evidence="8" key="1">
    <citation type="submission" date="2020-12" db="EMBL/GenBank/DDBJ databases">
        <authorList>
            <person name="Iha C."/>
        </authorList>
    </citation>
    <scope>NUCLEOTIDE SEQUENCE</scope>
</reference>
<dbReference type="EMBL" id="CAJHUC010000359">
    <property type="protein sequence ID" value="CAD7695544.1"/>
    <property type="molecule type" value="Genomic_DNA"/>
</dbReference>
<organism evidence="8 9">
    <name type="scientific">Ostreobium quekettii</name>
    <dbReference type="NCBI Taxonomy" id="121088"/>
    <lineage>
        <taxon>Eukaryota</taxon>
        <taxon>Viridiplantae</taxon>
        <taxon>Chlorophyta</taxon>
        <taxon>core chlorophytes</taxon>
        <taxon>Ulvophyceae</taxon>
        <taxon>TCBD clade</taxon>
        <taxon>Bryopsidales</taxon>
        <taxon>Ostreobineae</taxon>
        <taxon>Ostreobiaceae</taxon>
        <taxon>Ostreobium</taxon>
    </lineage>
</organism>
<feature type="compositionally biased region" description="Basic and acidic residues" evidence="7">
    <location>
        <begin position="1"/>
        <end position="26"/>
    </location>
</feature>
<dbReference type="GO" id="GO:0000462">
    <property type="term" value="P:maturation of SSU-rRNA from tricistronic rRNA transcript (SSU-rRNA, 5.8S rRNA, LSU-rRNA)"/>
    <property type="evidence" value="ECO:0007669"/>
    <property type="project" value="TreeGrafter"/>
</dbReference>
<evidence type="ECO:0000256" key="3">
    <source>
        <dbReference type="ARBA" id="ARBA00022517"/>
    </source>
</evidence>
<evidence type="ECO:0000256" key="7">
    <source>
        <dbReference type="SAM" id="MobiDB-lite"/>
    </source>
</evidence>
<dbReference type="GO" id="GO:0030686">
    <property type="term" value="C:90S preribosome"/>
    <property type="evidence" value="ECO:0007669"/>
    <property type="project" value="TreeGrafter"/>
</dbReference>
<keyword evidence="3 6" id="KW-0690">Ribosome biogenesis</keyword>
<feature type="region of interest" description="Disordered" evidence="7">
    <location>
        <begin position="1"/>
        <end position="48"/>
    </location>
</feature>
<comment type="function">
    <text evidence="6">Component of the 90S pre-ribosome involved in the maturation of rRNAs. Required for early cleavages of the pre-RNAs in the 40S ribosomal subunit maturation pathway.</text>
</comment>
<dbReference type="InterPro" id="IPR009292">
    <property type="entry name" value="RRP36"/>
</dbReference>
<dbReference type="AlphaFoldDB" id="A0A8S1ILA3"/>
<accession>A0A8S1ILA3</accession>
<dbReference type="OrthoDB" id="448446at2759"/>
<feature type="region of interest" description="Disordered" evidence="7">
    <location>
        <begin position="228"/>
        <end position="260"/>
    </location>
</feature>
<evidence type="ECO:0000256" key="6">
    <source>
        <dbReference type="RuleBase" id="RU368027"/>
    </source>
</evidence>
<keyword evidence="5 6" id="KW-0539">Nucleus</keyword>
<evidence type="ECO:0000256" key="2">
    <source>
        <dbReference type="ARBA" id="ARBA00009418"/>
    </source>
</evidence>
<protein>
    <recommendedName>
        <fullName evidence="6">rRNA biogenesis protein RRP36</fullName>
    </recommendedName>
</protein>
<sequence>MKRPRAERSGADADPGEDRASARIRGDSLLGLQVGDDAEEHRRDDGSQLADAPFEVCEELQSAGHKPFREAARVKDKRVFKRGTKNQPMEMSSKRPVPRLRVAEGGPGKRSCDPRFETLCGEFSMDRFRKQYNFLYDEWMPQESQQIKKKIKKCRNTERKNALKANYAQLLQQIRDEEARKDREAWEHEWKAKEKEAVKAGKKPYYLKESEKVKMDLVQKYNRLKEQGGLEKFMKKRRKRAAAKEQLANRKRKGAPKRRS</sequence>
<evidence type="ECO:0000256" key="1">
    <source>
        <dbReference type="ARBA" id="ARBA00004604"/>
    </source>
</evidence>
<keyword evidence="9" id="KW-1185">Reference proteome</keyword>
<feature type="compositionally biased region" description="Basic residues" evidence="7">
    <location>
        <begin position="249"/>
        <end position="260"/>
    </location>
</feature>
<keyword evidence="6" id="KW-0687">Ribonucleoprotein</keyword>
<comment type="subcellular location">
    <subcellularLocation>
        <location evidence="1 6">Nucleus</location>
        <location evidence="1 6">Nucleolus</location>
    </subcellularLocation>
</comment>
<proteinExistence type="inferred from homology"/>
<evidence type="ECO:0000313" key="9">
    <source>
        <dbReference type="Proteomes" id="UP000708148"/>
    </source>
</evidence>
<gene>
    <name evidence="8" type="ORF">OSTQU699_LOCUS905</name>
</gene>
<evidence type="ECO:0000256" key="5">
    <source>
        <dbReference type="ARBA" id="ARBA00023242"/>
    </source>
</evidence>